<reference evidence="2 3" key="1">
    <citation type="submission" date="2024-02" db="EMBL/GenBank/DDBJ databases">
        <title>High-quality chromosome-scale genome assembly of Pensacola bahiagrass (Paspalum notatum Flugge var. saurae).</title>
        <authorList>
            <person name="Vega J.M."/>
            <person name="Podio M."/>
            <person name="Orjuela J."/>
            <person name="Siena L.A."/>
            <person name="Pessino S.C."/>
            <person name="Combes M.C."/>
            <person name="Mariac C."/>
            <person name="Albertini E."/>
            <person name="Pupilli F."/>
            <person name="Ortiz J.P.A."/>
            <person name="Leblanc O."/>
        </authorList>
    </citation>
    <scope>NUCLEOTIDE SEQUENCE [LARGE SCALE GENOMIC DNA]</scope>
    <source>
        <strain evidence="2">R1</strain>
        <tissue evidence="2">Leaf</tissue>
    </source>
</reference>
<sequence>MPAMDCWMAKQQLFCSSHSLCSEASHLPVVTLRPAPKISRDSNSEGNGQTEKNEIRHRRCSAQQLYATEVMAIPTPVAGISLPRPHQFGVF</sequence>
<organism evidence="2 3">
    <name type="scientific">Paspalum notatum var. saurae</name>
    <dbReference type="NCBI Taxonomy" id="547442"/>
    <lineage>
        <taxon>Eukaryota</taxon>
        <taxon>Viridiplantae</taxon>
        <taxon>Streptophyta</taxon>
        <taxon>Embryophyta</taxon>
        <taxon>Tracheophyta</taxon>
        <taxon>Spermatophyta</taxon>
        <taxon>Magnoliopsida</taxon>
        <taxon>Liliopsida</taxon>
        <taxon>Poales</taxon>
        <taxon>Poaceae</taxon>
        <taxon>PACMAD clade</taxon>
        <taxon>Panicoideae</taxon>
        <taxon>Andropogonodae</taxon>
        <taxon>Paspaleae</taxon>
        <taxon>Paspalinae</taxon>
        <taxon>Paspalum</taxon>
    </lineage>
</organism>
<evidence type="ECO:0000256" key="1">
    <source>
        <dbReference type="SAM" id="MobiDB-lite"/>
    </source>
</evidence>
<name>A0AAQ3UAA0_PASNO</name>
<dbReference type="AlphaFoldDB" id="A0AAQ3UAA0"/>
<feature type="region of interest" description="Disordered" evidence="1">
    <location>
        <begin position="33"/>
        <end position="58"/>
    </location>
</feature>
<evidence type="ECO:0000313" key="2">
    <source>
        <dbReference type="EMBL" id="WVZ86087.1"/>
    </source>
</evidence>
<dbReference type="Proteomes" id="UP001341281">
    <property type="component" value="Chromosome 07"/>
</dbReference>
<protein>
    <submittedName>
        <fullName evidence="2">Uncharacterized protein</fullName>
    </submittedName>
</protein>
<dbReference type="EMBL" id="CP144751">
    <property type="protein sequence ID" value="WVZ86087.1"/>
    <property type="molecule type" value="Genomic_DNA"/>
</dbReference>
<evidence type="ECO:0000313" key="3">
    <source>
        <dbReference type="Proteomes" id="UP001341281"/>
    </source>
</evidence>
<accession>A0AAQ3UAA0</accession>
<gene>
    <name evidence="2" type="ORF">U9M48_032928</name>
</gene>
<proteinExistence type="predicted"/>
<keyword evidence="3" id="KW-1185">Reference proteome</keyword>